<dbReference type="AlphaFoldDB" id="A0AAV4CE46"/>
<name>A0AAV4CE46_9GAST</name>
<accession>A0AAV4CE46</accession>
<proteinExistence type="predicted"/>
<gene>
    <name evidence="2" type="ORF">PoB_005753100</name>
</gene>
<dbReference type="Proteomes" id="UP000735302">
    <property type="component" value="Unassembled WGS sequence"/>
</dbReference>
<evidence type="ECO:0000313" key="2">
    <source>
        <dbReference type="EMBL" id="GFO31026.1"/>
    </source>
</evidence>
<evidence type="ECO:0000256" key="1">
    <source>
        <dbReference type="SAM" id="MobiDB-lite"/>
    </source>
</evidence>
<protein>
    <submittedName>
        <fullName evidence="2">Uncharacterized protein</fullName>
    </submittedName>
</protein>
<feature type="compositionally biased region" description="Basic residues" evidence="1">
    <location>
        <begin position="9"/>
        <end position="20"/>
    </location>
</feature>
<feature type="region of interest" description="Disordered" evidence="1">
    <location>
        <begin position="1"/>
        <end position="35"/>
    </location>
</feature>
<comment type="caution">
    <text evidence="2">The sequence shown here is derived from an EMBL/GenBank/DDBJ whole genome shotgun (WGS) entry which is preliminary data.</text>
</comment>
<reference evidence="2 3" key="1">
    <citation type="journal article" date="2021" name="Elife">
        <title>Chloroplast acquisition without the gene transfer in kleptoplastic sea slugs, Plakobranchus ocellatus.</title>
        <authorList>
            <person name="Maeda T."/>
            <person name="Takahashi S."/>
            <person name="Yoshida T."/>
            <person name="Shimamura S."/>
            <person name="Takaki Y."/>
            <person name="Nagai Y."/>
            <person name="Toyoda A."/>
            <person name="Suzuki Y."/>
            <person name="Arimoto A."/>
            <person name="Ishii H."/>
            <person name="Satoh N."/>
            <person name="Nishiyama T."/>
            <person name="Hasebe M."/>
            <person name="Maruyama T."/>
            <person name="Minagawa J."/>
            <person name="Obokata J."/>
            <person name="Shigenobu S."/>
        </authorList>
    </citation>
    <scope>NUCLEOTIDE SEQUENCE [LARGE SCALE GENOMIC DNA]</scope>
</reference>
<keyword evidence="3" id="KW-1185">Reference proteome</keyword>
<evidence type="ECO:0000313" key="3">
    <source>
        <dbReference type="Proteomes" id="UP000735302"/>
    </source>
</evidence>
<sequence>MLSIESLKKRSKGTRSHARQHAGEKLFQCNNEDSHNRNTEMLRNKLKEIAPSEVSPKVDVACLKARERSKVLTCLTATFEGQDGHKRQATPGRRSNGLAALSSVYVLWPLETIMTKRKMIQ</sequence>
<dbReference type="EMBL" id="BLXT01006335">
    <property type="protein sequence ID" value="GFO31026.1"/>
    <property type="molecule type" value="Genomic_DNA"/>
</dbReference>
<organism evidence="2 3">
    <name type="scientific">Plakobranchus ocellatus</name>
    <dbReference type="NCBI Taxonomy" id="259542"/>
    <lineage>
        <taxon>Eukaryota</taxon>
        <taxon>Metazoa</taxon>
        <taxon>Spiralia</taxon>
        <taxon>Lophotrochozoa</taxon>
        <taxon>Mollusca</taxon>
        <taxon>Gastropoda</taxon>
        <taxon>Heterobranchia</taxon>
        <taxon>Euthyneura</taxon>
        <taxon>Panpulmonata</taxon>
        <taxon>Sacoglossa</taxon>
        <taxon>Placobranchoidea</taxon>
        <taxon>Plakobranchidae</taxon>
        <taxon>Plakobranchus</taxon>
    </lineage>
</organism>